<proteinExistence type="inferred from homology"/>
<name>A0A3P8TBT0_AMPPE</name>
<reference evidence="13 14" key="1">
    <citation type="submission" date="2018-03" db="EMBL/GenBank/DDBJ databases">
        <title>Finding Nemo's genes: A chromosome-scale reference assembly of the genome of the orange clownfish Amphiprion percula.</title>
        <authorList>
            <person name="Lehmann R."/>
        </authorList>
    </citation>
    <scope>NUCLEOTIDE SEQUENCE</scope>
</reference>
<reference evidence="13" key="2">
    <citation type="submission" date="2025-08" db="UniProtKB">
        <authorList>
            <consortium name="Ensembl"/>
        </authorList>
    </citation>
    <scope>IDENTIFICATION</scope>
</reference>
<evidence type="ECO:0000256" key="1">
    <source>
        <dbReference type="ARBA" id="ARBA00004606"/>
    </source>
</evidence>
<evidence type="ECO:0000256" key="4">
    <source>
        <dbReference type="ARBA" id="ARBA00022692"/>
    </source>
</evidence>
<keyword evidence="4 12" id="KW-0812">Transmembrane</keyword>
<feature type="region of interest" description="Disordered" evidence="11">
    <location>
        <begin position="322"/>
        <end position="421"/>
    </location>
</feature>
<keyword evidence="6 12" id="KW-1133">Transmembrane helix</keyword>
<evidence type="ECO:0000313" key="14">
    <source>
        <dbReference type="Proteomes" id="UP000265080"/>
    </source>
</evidence>
<evidence type="ECO:0000256" key="2">
    <source>
        <dbReference type="ARBA" id="ARBA00007474"/>
    </source>
</evidence>
<keyword evidence="7 10" id="KW-0175">Coiled coil</keyword>
<sequence length="421" mass="47049">MVGFGANRRGGRLPSFILIFLMVIIAILSFNYWTVSNKHGRLLDELAEVQTQVKRTDAARSRLEKRNSELIMQVDTHRKQIDQKDGDYSVLEGKLQARETLIKKCTDDKMKLQNDVTAQMTEIQRLKEQLKELKQEFMKQEEQLKEVKKNSTTLERKLEYESLQCGRQIAQLKDEYEETKKTLEEEASKLRQSVMDGQKGVVAGRHADGAPGVEMGGERHTVATHRHDRQSDLKEEMGKPGSDAGMPGIEDSEVGKIDDMQFALKKPAITQKHDEAPDLVVGAGAGPGLGAADGPGGLLLDQPRLQQDRVDGRVAVIAPPGANKADKPVVFEENNKAGIKADELGEQQRQLRAPDNVKGDSEHLKRIPLPPNPAQVPNPIQPHHAKDQAEPVHHRQNDDDRDMQGDRAVDYGKRHQPNDIL</sequence>
<dbReference type="Ensembl" id="ENSAPET00000022662.1">
    <property type="protein sequence ID" value="ENSAPEP00000022076.1"/>
    <property type="gene ID" value="ENSAPEG00000015734.1"/>
</dbReference>
<feature type="compositionally biased region" description="Basic and acidic residues" evidence="11">
    <location>
        <begin position="324"/>
        <end position="343"/>
    </location>
</feature>
<feature type="coiled-coil region" evidence="10">
    <location>
        <begin position="109"/>
        <end position="193"/>
    </location>
</feature>
<comment type="subcellular location">
    <subcellularLocation>
        <location evidence="1">Membrane</location>
        <topology evidence="1">Single-pass type II membrane protein</topology>
    </subcellularLocation>
</comment>
<keyword evidence="14" id="KW-1185">Reference proteome</keyword>
<evidence type="ECO:0000256" key="3">
    <source>
        <dbReference type="ARBA" id="ARBA00016211"/>
    </source>
</evidence>
<keyword evidence="8 12" id="KW-0472">Membrane</keyword>
<evidence type="ECO:0000256" key="9">
    <source>
        <dbReference type="ARBA" id="ARBA00030486"/>
    </source>
</evidence>
<keyword evidence="5" id="KW-0735">Signal-anchor</keyword>
<feature type="transmembrane region" description="Helical" evidence="12">
    <location>
        <begin position="12"/>
        <end position="33"/>
    </location>
</feature>
<protein>
    <recommendedName>
        <fullName evidence="3">Protein GOLM2</fullName>
    </recommendedName>
    <alternativeName>
        <fullName evidence="9">Golgi membrane protein 2</fullName>
    </alternativeName>
</protein>
<feature type="coiled-coil region" evidence="10">
    <location>
        <begin position="46"/>
        <end position="80"/>
    </location>
</feature>
<dbReference type="Gene3D" id="1.10.287.1490">
    <property type="match status" value="1"/>
</dbReference>
<feature type="compositionally biased region" description="Basic and acidic residues" evidence="11">
    <location>
        <begin position="229"/>
        <end position="238"/>
    </location>
</feature>
<evidence type="ECO:0000256" key="11">
    <source>
        <dbReference type="SAM" id="MobiDB-lite"/>
    </source>
</evidence>
<reference evidence="13" key="3">
    <citation type="submission" date="2025-09" db="UniProtKB">
        <authorList>
            <consortium name="Ensembl"/>
        </authorList>
    </citation>
    <scope>IDENTIFICATION</scope>
</reference>
<evidence type="ECO:0000256" key="12">
    <source>
        <dbReference type="SAM" id="Phobius"/>
    </source>
</evidence>
<evidence type="ECO:0000256" key="10">
    <source>
        <dbReference type="SAM" id="Coils"/>
    </source>
</evidence>
<organism evidence="13 14">
    <name type="scientific">Amphiprion percula</name>
    <name type="common">Orange clownfish</name>
    <name type="synonym">Lutjanus percula</name>
    <dbReference type="NCBI Taxonomy" id="161767"/>
    <lineage>
        <taxon>Eukaryota</taxon>
        <taxon>Metazoa</taxon>
        <taxon>Chordata</taxon>
        <taxon>Craniata</taxon>
        <taxon>Vertebrata</taxon>
        <taxon>Euteleostomi</taxon>
        <taxon>Actinopterygii</taxon>
        <taxon>Neopterygii</taxon>
        <taxon>Teleostei</taxon>
        <taxon>Neoteleostei</taxon>
        <taxon>Acanthomorphata</taxon>
        <taxon>Ovalentaria</taxon>
        <taxon>Pomacentridae</taxon>
        <taxon>Amphiprion</taxon>
    </lineage>
</organism>
<accession>A0A3P8TBT0</accession>
<evidence type="ECO:0000256" key="8">
    <source>
        <dbReference type="ARBA" id="ARBA00023136"/>
    </source>
</evidence>
<comment type="similarity">
    <text evidence="2">Belongs to the GOLM family.</text>
</comment>
<dbReference type="InterPro" id="IPR026139">
    <property type="entry name" value="GOLM1/CASC4"/>
</dbReference>
<evidence type="ECO:0000256" key="5">
    <source>
        <dbReference type="ARBA" id="ARBA00022968"/>
    </source>
</evidence>
<evidence type="ECO:0000256" key="7">
    <source>
        <dbReference type="ARBA" id="ARBA00023054"/>
    </source>
</evidence>
<dbReference type="PRINTS" id="PR02084">
    <property type="entry name" value="GOLM1CASC4"/>
</dbReference>
<feature type="compositionally biased region" description="Basic and acidic residues" evidence="11">
    <location>
        <begin position="355"/>
        <end position="365"/>
    </location>
</feature>
<dbReference type="PANTHER" id="PTHR15896">
    <property type="entry name" value="GOLGI PHOSPHOPROTEIN 2/GP73-RELATED"/>
    <property type="match status" value="1"/>
</dbReference>
<dbReference type="Proteomes" id="UP000265080">
    <property type="component" value="Chromosome 1"/>
</dbReference>
<evidence type="ECO:0000256" key="6">
    <source>
        <dbReference type="ARBA" id="ARBA00022989"/>
    </source>
</evidence>
<feature type="region of interest" description="Disordered" evidence="11">
    <location>
        <begin position="221"/>
        <end position="247"/>
    </location>
</feature>
<feature type="compositionally biased region" description="Basic and acidic residues" evidence="11">
    <location>
        <begin position="384"/>
        <end position="421"/>
    </location>
</feature>
<evidence type="ECO:0000313" key="13">
    <source>
        <dbReference type="Ensembl" id="ENSAPEP00000022076.1"/>
    </source>
</evidence>
<dbReference type="AlphaFoldDB" id="A0A3P8TBT0"/>
<dbReference type="PANTHER" id="PTHR15896:SF7">
    <property type="entry name" value="PROTEIN GOLM2"/>
    <property type="match status" value="1"/>
</dbReference>
<dbReference type="GeneTree" id="ENSGT00530000063675"/>
<feature type="compositionally biased region" description="Pro residues" evidence="11">
    <location>
        <begin position="368"/>
        <end position="380"/>
    </location>
</feature>
<dbReference type="GO" id="GO:0016020">
    <property type="term" value="C:membrane"/>
    <property type="evidence" value="ECO:0007669"/>
    <property type="project" value="UniProtKB-SubCell"/>
</dbReference>